<evidence type="ECO:0000313" key="10">
    <source>
        <dbReference type="EMBL" id="QHZ49977.1"/>
    </source>
</evidence>
<evidence type="ECO:0000256" key="4">
    <source>
        <dbReference type="ARBA" id="ARBA00022692"/>
    </source>
</evidence>
<evidence type="ECO:0000256" key="6">
    <source>
        <dbReference type="ARBA" id="ARBA00023136"/>
    </source>
</evidence>
<keyword evidence="6 7" id="KW-0472">Membrane</keyword>
<evidence type="ECO:0000313" key="12">
    <source>
        <dbReference type="Proteomes" id="UP000464330"/>
    </source>
</evidence>
<dbReference type="Proteomes" id="UP000239833">
    <property type="component" value="Chromosome"/>
</dbReference>
<protein>
    <submittedName>
        <fullName evidence="9">Putative transporter protein</fullName>
    </submittedName>
</protein>
<dbReference type="GO" id="GO:0005886">
    <property type="term" value="C:plasma membrane"/>
    <property type="evidence" value="ECO:0007669"/>
    <property type="project" value="UniProtKB-SubCell"/>
</dbReference>
<dbReference type="PANTHER" id="PTHR33778">
    <property type="entry name" value="PROTEIN MGTC"/>
    <property type="match status" value="1"/>
</dbReference>
<dbReference type="PRINTS" id="PR01837">
    <property type="entry name" value="MGTCSAPBPROT"/>
</dbReference>
<keyword evidence="3" id="KW-1003">Cell membrane</keyword>
<dbReference type="InterPro" id="IPR003416">
    <property type="entry name" value="MgtC/SapB/SrpB/YhiD_fam"/>
</dbReference>
<proteinExistence type="inferred from homology"/>
<reference evidence="11" key="1">
    <citation type="submission" date="2017-02" db="EMBL/GenBank/DDBJ databases">
        <title>Delineation of Paenibacillus larvae strains originating from foulbrood outbreaks.</title>
        <authorList>
            <person name="Beims H."/>
            <person name="Bunk B."/>
            <person name="Sproeer C."/>
            <person name="Mohr K.I."/>
            <person name="Pradella S."/>
            <person name="Guenther G."/>
            <person name="Rohde M."/>
            <person name="von der Ohe W."/>
            <person name="Steinert M."/>
        </authorList>
    </citation>
    <scope>NUCLEOTIDE SEQUENCE [LARGE SCALE GENOMIC DNA]</scope>
    <source>
        <strain evidence="11">Eric_III</strain>
    </source>
</reference>
<evidence type="ECO:0000313" key="11">
    <source>
        <dbReference type="Proteomes" id="UP000239833"/>
    </source>
</evidence>
<feature type="domain" description="MgtC/SapB/SrpB/YhiD N-terminal" evidence="8">
    <location>
        <begin position="12"/>
        <end position="138"/>
    </location>
</feature>
<feature type="transmembrane region" description="Helical" evidence="7">
    <location>
        <begin position="69"/>
        <end position="90"/>
    </location>
</feature>
<accession>A0A6C0QMQ3</accession>
<feature type="transmembrane region" description="Helical" evidence="7">
    <location>
        <begin position="6"/>
        <end position="25"/>
    </location>
</feature>
<comment type="subcellular location">
    <subcellularLocation>
        <location evidence="1">Cell membrane</location>
        <topology evidence="1">Multi-pass membrane protein</topology>
    </subcellularLocation>
</comment>
<evidence type="ECO:0000256" key="2">
    <source>
        <dbReference type="ARBA" id="ARBA00009298"/>
    </source>
</evidence>
<dbReference type="PANTHER" id="PTHR33778:SF1">
    <property type="entry name" value="MAGNESIUM TRANSPORTER YHID-RELATED"/>
    <property type="match status" value="1"/>
</dbReference>
<sequence length="223" mass="24486">MQVVQFDMILRLLLAGVFGAMIGFERKSRLKEAGLRTHFLVAVGSALIMVVSKYGFFDVLHVDGVELDASRVAAQVVSGIGFLGAGTIIVQRQAVRGLTTAAGLWATSGIGLTVGAGLYWIGLSATILVLIGLEILNRSLSHMIPSVSKMTIHLNERKESLMEIFALMEQKGVEVTNYQVEYPKNKEYRISLEMNLKMPPSVKESTLITILDEVEGIEFIRMN</sequence>
<dbReference type="Pfam" id="PF02308">
    <property type="entry name" value="MgtC"/>
    <property type="match status" value="1"/>
</dbReference>
<feature type="transmembrane region" description="Helical" evidence="7">
    <location>
        <begin position="37"/>
        <end position="57"/>
    </location>
</feature>
<accession>A0A2L1UA04</accession>
<reference evidence="9 12" key="2">
    <citation type="journal article" date="2020" name="Int. J. Med. Microbiol.">
        <title>Discovery of Paenibacillus larvae ERIC V: Phenotypic and genomic comparison to genotypes ERIC I-IV reveal different inventories of virulence factors which correlate with epidemiological prevalences of American Foulbrood.</title>
        <authorList>
            <person name="Beims H."/>
            <person name="Bunk B."/>
            <person name="Erler S."/>
            <person name="Mohr K.I."/>
            <person name="Sproer C."/>
            <person name="Pradella S."/>
            <person name="Gunther G."/>
            <person name="Rohde M."/>
            <person name="von der Ohe W."/>
            <person name="Steinert M."/>
        </authorList>
    </citation>
    <scope>NUCLEOTIDE SEQUENCE</scope>
    <source>
        <strain evidence="9">Eric_III</strain>
        <strain evidence="10">Eric_V</strain>
    </source>
</reference>
<evidence type="ECO:0000256" key="1">
    <source>
        <dbReference type="ARBA" id="ARBA00004651"/>
    </source>
</evidence>
<evidence type="ECO:0000256" key="3">
    <source>
        <dbReference type="ARBA" id="ARBA00022475"/>
    </source>
</evidence>
<evidence type="ECO:0000313" key="9">
    <source>
        <dbReference type="EMBL" id="AVF24997.1"/>
    </source>
</evidence>
<organism evidence="9 11">
    <name type="scientific">Paenibacillus larvae subsp. larvae</name>
    <dbReference type="NCBI Taxonomy" id="147375"/>
    <lineage>
        <taxon>Bacteria</taxon>
        <taxon>Bacillati</taxon>
        <taxon>Bacillota</taxon>
        <taxon>Bacilli</taxon>
        <taxon>Bacillales</taxon>
        <taxon>Paenibacillaceae</taxon>
        <taxon>Paenibacillus</taxon>
    </lineage>
</organism>
<accession>A0A8B6WW39</accession>
<dbReference type="EMBL" id="CP019655">
    <property type="protein sequence ID" value="AVF24997.1"/>
    <property type="molecule type" value="Genomic_DNA"/>
</dbReference>
<name>A0A2L1UA04_9BACL</name>
<keyword evidence="5 7" id="KW-1133">Transmembrane helix</keyword>
<comment type="similarity">
    <text evidence="2">Belongs to the MgtC/SapB family.</text>
</comment>
<dbReference type="InterPro" id="IPR049177">
    <property type="entry name" value="MgtC_SapB_SrpB_YhiD_N"/>
</dbReference>
<feature type="transmembrane region" description="Helical" evidence="7">
    <location>
        <begin position="102"/>
        <end position="133"/>
    </location>
</feature>
<dbReference type="EMBL" id="CP019717">
    <property type="protein sequence ID" value="QHZ49977.1"/>
    <property type="molecule type" value="Genomic_DNA"/>
</dbReference>
<dbReference type="AlphaFoldDB" id="A0A2L1UA04"/>
<keyword evidence="4 7" id="KW-0812">Transmembrane</keyword>
<dbReference type="Proteomes" id="UP000464330">
    <property type="component" value="Chromosome"/>
</dbReference>
<gene>
    <name evidence="9" type="ORF">ERICIII_00790</name>
    <name evidence="10" type="ORF">ERICV_00800</name>
</gene>
<evidence type="ECO:0000259" key="8">
    <source>
        <dbReference type="Pfam" id="PF02308"/>
    </source>
</evidence>
<evidence type="ECO:0000256" key="7">
    <source>
        <dbReference type="SAM" id="Phobius"/>
    </source>
</evidence>
<evidence type="ECO:0000256" key="5">
    <source>
        <dbReference type="ARBA" id="ARBA00022989"/>
    </source>
</evidence>